<gene>
    <name evidence="6" type="ORF">V5E97_06290</name>
</gene>
<dbReference type="CDD" id="cd00158">
    <property type="entry name" value="RHOD"/>
    <property type="match status" value="1"/>
</dbReference>
<evidence type="ECO:0000313" key="6">
    <source>
        <dbReference type="EMBL" id="XBH05627.1"/>
    </source>
</evidence>
<dbReference type="SMART" id="SM00418">
    <property type="entry name" value="HTH_ARSR"/>
    <property type="match status" value="1"/>
</dbReference>
<dbReference type="EMBL" id="CP155447">
    <property type="protein sequence ID" value="XBH05627.1"/>
    <property type="molecule type" value="Genomic_DNA"/>
</dbReference>
<dbReference type="SUPFAM" id="SSF46785">
    <property type="entry name" value="Winged helix' DNA-binding domain"/>
    <property type="match status" value="1"/>
</dbReference>
<organism evidence="6">
    <name type="scientific">Singulisphaera sp. Ch08</name>
    <dbReference type="NCBI Taxonomy" id="3120278"/>
    <lineage>
        <taxon>Bacteria</taxon>
        <taxon>Pseudomonadati</taxon>
        <taxon>Planctomycetota</taxon>
        <taxon>Planctomycetia</taxon>
        <taxon>Isosphaerales</taxon>
        <taxon>Isosphaeraceae</taxon>
        <taxon>Singulisphaera</taxon>
    </lineage>
</organism>
<evidence type="ECO:0000256" key="2">
    <source>
        <dbReference type="ARBA" id="ARBA00023125"/>
    </source>
</evidence>
<keyword evidence="1" id="KW-0805">Transcription regulation</keyword>
<dbReference type="CDD" id="cd00090">
    <property type="entry name" value="HTH_ARSR"/>
    <property type="match status" value="1"/>
</dbReference>
<dbReference type="AlphaFoldDB" id="A0AAU7CL17"/>
<keyword evidence="3" id="KW-0804">Transcription</keyword>
<dbReference type="InterPro" id="IPR001763">
    <property type="entry name" value="Rhodanese-like_dom"/>
</dbReference>
<dbReference type="RefSeq" id="WP_406698473.1">
    <property type="nucleotide sequence ID" value="NZ_CP155447.1"/>
</dbReference>
<dbReference type="PROSITE" id="PS50987">
    <property type="entry name" value="HTH_ARSR_2"/>
    <property type="match status" value="1"/>
</dbReference>
<evidence type="ECO:0000256" key="1">
    <source>
        <dbReference type="ARBA" id="ARBA00023015"/>
    </source>
</evidence>
<evidence type="ECO:0000259" key="4">
    <source>
        <dbReference type="PROSITE" id="PS50206"/>
    </source>
</evidence>
<dbReference type="InterPro" id="IPR011991">
    <property type="entry name" value="ArsR-like_HTH"/>
</dbReference>
<dbReference type="Gene3D" id="1.10.10.10">
    <property type="entry name" value="Winged helix-like DNA-binding domain superfamily/Winged helix DNA-binding domain"/>
    <property type="match status" value="1"/>
</dbReference>
<dbReference type="PANTHER" id="PTHR43132">
    <property type="entry name" value="ARSENICAL RESISTANCE OPERON REPRESSOR ARSR-RELATED"/>
    <property type="match status" value="1"/>
</dbReference>
<proteinExistence type="predicted"/>
<dbReference type="GO" id="GO:0003700">
    <property type="term" value="F:DNA-binding transcription factor activity"/>
    <property type="evidence" value="ECO:0007669"/>
    <property type="project" value="InterPro"/>
</dbReference>
<dbReference type="Gene3D" id="3.40.250.10">
    <property type="entry name" value="Rhodanese-like domain"/>
    <property type="match status" value="1"/>
</dbReference>
<dbReference type="PROSITE" id="PS50206">
    <property type="entry name" value="RHODANESE_3"/>
    <property type="match status" value="1"/>
</dbReference>
<dbReference type="InterPro" id="IPR001845">
    <property type="entry name" value="HTH_ArsR_DNA-bd_dom"/>
</dbReference>
<keyword evidence="2" id="KW-0238">DNA-binding</keyword>
<accession>A0AAU7CL17</accession>
<dbReference type="Pfam" id="PF01022">
    <property type="entry name" value="HTH_5"/>
    <property type="match status" value="1"/>
</dbReference>
<evidence type="ECO:0000256" key="3">
    <source>
        <dbReference type="ARBA" id="ARBA00023163"/>
    </source>
</evidence>
<dbReference type="SMART" id="SM00450">
    <property type="entry name" value="RHOD"/>
    <property type="match status" value="1"/>
</dbReference>
<dbReference type="PRINTS" id="PR00778">
    <property type="entry name" value="HTHARSR"/>
</dbReference>
<dbReference type="GO" id="GO:0003677">
    <property type="term" value="F:DNA binding"/>
    <property type="evidence" value="ECO:0007669"/>
    <property type="project" value="UniProtKB-KW"/>
</dbReference>
<dbReference type="Pfam" id="PF00581">
    <property type="entry name" value="Rhodanese"/>
    <property type="match status" value="1"/>
</dbReference>
<dbReference type="InterPro" id="IPR036390">
    <property type="entry name" value="WH_DNA-bd_sf"/>
</dbReference>
<dbReference type="InterPro" id="IPR051011">
    <property type="entry name" value="Metal_resp_trans_reg"/>
</dbReference>
<feature type="domain" description="Rhodanese" evidence="4">
    <location>
        <begin position="131"/>
        <end position="220"/>
    </location>
</feature>
<dbReference type="SUPFAM" id="SSF52821">
    <property type="entry name" value="Rhodanese/Cell cycle control phosphatase"/>
    <property type="match status" value="1"/>
</dbReference>
<evidence type="ECO:0000259" key="5">
    <source>
        <dbReference type="PROSITE" id="PS50987"/>
    </source>
</evidence>
<reference evidence="6" key="1">
    <citation type="submission" date="2024-05" db="EMBL/GenBank/DDBJ databases">
        <title>Planctomycetes of the genus Singulisphaera possess chitinolytic capabilities.</title>
        <authorList>
            <person name="Ivanova A."/>
        </authorList>
    </citation>
    <scope>NUCLEOTIDE SEQUENCE</scope>
    <source>
        <strain evidence="6">Ch08T</strain>
    </source>
</reference>
<protein>
    <submittedName>
        <fullName evidence="6">Metalloregulator ArsR/SmtB family transcription factor</fullName>
    </submittedName>
</protein>
<dbReference type="InterPro" id="IPR036873">
    <property type="entry name" value="Rhodanese-like_dom_sf"/>
</dbReference>
<dbReference type="PANTHER" id="PTHR43132:SF8">
    <property type="entry name" value="HTH-TYPE TRANSCRIPTIONAL REGULATOR KMTR"/>
    <property type="match status" value="1"/>
</dbReference>
<dbReference type="InterPro" id="IPR036388">
    <property type="entry name" value="WH-like_DNA-bd_sf"/>
</dbReference>
<name>A0AAU7CL17_9BACT</name>
<feature type="domain" description="HTH arsR-type" evidence="5">
    <location>
        <begin position="9"/>
        <end position="103"/>
    </location>
</feature>
<sequence length="225" mass="25214">MKPTEKRAFKARLFGEFARIGKALSSPHRLQLIEVLAQGARTVEQLAEDVGSPVANVSQHLQVLRSARLVSVRREGLYAHYSLAAPQVFRVWQAMRELGEARIAEVDAIVTEYLGNRSNMDAVDAAELRRRLQDVIVLDVRPRLEYEAGHIRCARNVPFDELADRLRELPLDAEIVAYCRGPYCVFADEAVAALVAKGYRARRLTEGFPDWQSRGFPVEIGASQG</sequence>
<dbReference type="NCBIfam" id="NF033788">
    <property type="entry name" value="HTH_metalloreg"/>
    <property type="match status" value="1"/>
</dbReference>